<proteinExistence type="predicted"/>
<protein>
    <submittedName>
        <fullName evidence="1">Uncharacterized protein</fullName>
    </submittedName>
</protein>
<name>A0ABQ9EGX7_TEGGR</name>
<comment type="caution">
    <text evidence="1">The sequence shown here is derived from an EMBL/GenBank/DDBJ whole genome shotgun (WGS) entry which is preliminary data.</text>
</comment>
<evidence type="ECO:0000313" key="1">
    <source>
        <dbReference type="EMBL" id="KAJ8304521.1"/>
    </source>
</evidence>
<reference evidence="1 2" key="1">
    <citation type="submission" date="2022-12" db="EMBL/GenBank/DDBJ databases">
        <title>Chromosome-level genome of Tegillarca granosa.</title>
        <authorList>
            <person name="Kim J."/>
        </authorList>
    </citation>
    <scope>NUCLEOTIDE SEQUENCE [LARGE SCALE GENOMIC DNA]</scope>
    <source>
        <strain evidence="1">Teg-2019</strain>
        <tissue evidence="1">Adductor muscle</tissue>
    </source>
</reference>
<dbReference type="EMBL" id="JARBDR010000903">
    <property type="protein sequence ID" value="KAJ8304521.1"/>
    <property type="molecule type" value="Genomic_DNA"/>
</dbReference>
<gene>
    <name evidence="1" type="ORF">KUTeg_018104</name>
</gene>
<evidence type="ECO:0000313" key="2">
    <source>
        <dbReference type="Proteomes" id="UP001217089"/>
    </source>
</evidence>
<dbReference type="Proteomes" id="UP001217089">
    <property type="component" value="Unassembled WGS sequence"/>
</dbReference>
<sequence length="125" mass="14718">MELQAYGIGCFYFEMYMCVDNLAPDSLEPVVLFPPGSELGLISEILSYILPVDKWDRINWGYSWSYNLKHIKIPCTVQTYCFTVLTDLLYITELRHIIWHTNYITREHRGTTFFFSINYLSTPIT</sequence>
<accession>A0ABQ9EGX7</accession>
<keyword evidence="2" id="KW-1185">Reference proteome</keyword>
<organism evidence="1 2">
    <name type="scientific">Tegillarca granosa</name>
    <name type="common">Malaysian cockle</name>
    <name type="synonym">Anadara granosa</name>
    <dbReference type="NCBI Taxonomy" id="220873"/>
    <lineage>
        <taxon>Eukaryota</taxon>
        <taxon>Metazoa</taxon>
        <taxon>Spiralia</taxon>
        <taxon>Lophotrochozoa</taxon>
        <taxon>Mollusca</taxon>
        <taxon>Bivalvia</taxon>
        <taxon>Autobranchia</taxon>
        <taxon>Pteriomorphia</taxon>
        <taxon>Arcoida</taxon>
        <taxon>Arcoidea</taxon>
        <taxon>Arcidae</taxon>
        <taxon>Tegillarca</taxon>
    </lineage>
</organism>